<dbReference type="InterPro" id="IPR001633">
    <property type="entry name" value="EAL_dom"/>
</dbReference>
<feature type="domain" description="GGDEF" evidence="3">
    <location>
        <begin position="118"/>
        <end position="250"/>
    </location>
</feature>
<dbReference type="CDD" id="cd01948">
    <property type="entry name" value="EAL"/>
    <property type="match status" value="1"/>
</dbReference>
<dbReference type="RefSeq" id="WP_187432347.1">
    <property type="nucleotide sequence ID" value="NZ_CP143423.1"/>
</dbReference>
<dbReference type="InterPro" id="IPR052155">
    <property type="entry name" value="Biofilm_reg_signaling"/>
</dbReference>
<dbReference type="EMBL" id="CP143423">
    <property type="protein sequence ID" value="WVX48350.1"/>
    <property type="molecule type" value="Genomic_DNA"/>
</dbReference>
<dbReference type="PANTHER" id="PTHR44757">
    <property type="entry name" value="DIGUANYLATE CYCLASE DGCP"/>
    <property type="match status" value="1"/>
</dbReference>
<dbReference type="PANTHER" id="PTHR44757:SF2">
    <property type="entry name" value="BIOFILM ARCHITECTURE MAINTENANCE PROTEIN MBAA"/>
    <property type="match status" value="1"/>
</dbReference>
<dbReference type="SMART" id="SM00052">
    <property type="entry name" value="EAL"/>
    <property type="match status" value="1"/>
</dbReference>
<organism evidence="4 5">
    <name type="scientific">Roseobacter fucihabitans</name>
    <dbReference type="NCBI Taxonomy" id="1537242"/>
    <lineage>
        <taxon>Bacteria</taxon>
        <taxon>Pseudomonadati</taxon>
        <taxon>Pseudomonadota</taxon>
        <taxon>Alphaproteobacteria</taxon>
        <taxon>Rhodobacterales</taxon>
        <taxon>Roseobacteraceae</taxon>
        <taxon>Roseobacter</taxon>
    </lineage>
</organism>
<dbReference type="InterPro" id="IPR035919">
    <property type="entry name" value="EAL_sf"/>
</dbReference>
<gene>
    <name evidence="4" type="ORF">ROLI_014300</name>
</gene>
<dbReference type="Pfam" id="PF00563">
    <property type="entry name" value="EAL"/>
    <property type="match status" value="1"/>
</dbReference>
<dbReference type="CDD" id="cd01949">
    <property type="entry name" value="GGDEF"/>
    <property type="match status" value="1"/>
</dbReference>
<dbReference type="SUPFAM" id="SSF55073">
    <property type="entry name" value="Nucleotide cyclase"/>
    <property type="match status" value="1"/>
</dbReference>
<dbReference type="PROSITE" id="PS50883">
    <property type="entry name" value="EAL"/>
    <property type="match status" value="1"/>
</dbReference>
<dbReference type="SMART" id="SM00267">
    <property type="entry name" value="GGDEF"/>
    <property type="match status" value="1"/>
</dbReference>
<evidence type="ECO:0000256" key="1">
    <source>
        <dbReference type="SAM" id="Phobius"/>
    </source>
</evidence>
<evidence type="ECO:0000313" key="4">
    <source>
        <dbReference type="EMBL" id="WVX48350.1"/>
    </source>
</evidence>
<evidence type="ECO:0000259" key="2">
    <source>
        <dbReference type="PROSITE" id="PS50883"/>
    </source>
</evidence>
<dbReference type="InterPro" id="IPR029787">
    <property type="entry name" value="Nucleotide_cyclase"/>
</dbReference>
<dbReference type="NCBIfam" id="TIGR00254">
    <property type="entry name" value="GGDEF"/>
    <property type="match status" value="1"/>
</dbReference>
<proteinExistence type="predicted"/>
<dbReference type="Pfam" id="PF00990">
    <property type="entry name" value="GGDEF"/>
    <property type="match status" value="1"/>
</dbReference>
<keyword evidence="5" id="KW-1185">Reference proteome</keyword>
<protein>
    <recommendedName>
        <fullName evidence="6">Diguanylate cyclase/phosphodiesterase</fullName>
    </recommendedName>
</protein>
<feature type="domain" description="EAL" evidence="2">
    <location>
        <begin position="259"/>
        <end position="508"/>
    </location>
</feature>
<keyword evidence="1" id="KW-1133">Transmembrane helix</keyword>
<dbReference type="PROSITE" id="PS50887">
    <property type="entry name" value="GGDEF"/>
    <property type="match status" value="1"/>
</dbReference>
<feature type="transmembrane region" description="Helical" evidence="1">
    <location>
        <begin position="12"/>
        <end position="30"/>
    </location>
</feature>
<evidence type="ECO:0000313" key="5">
    <source>
        <dbReference type="Proteomes" id="UP001318682"/>
    </source>
</evidence>
<reference evidence="4 5" key="1">
    <citation type="submission" date="2015-07" db="EMBL/GenBank/DDBJ databases">
        <authorList>
            <person name="Voget S."/>
            <person name="Dogs M."/>
            <person name="Brinkhoff T.H."/>
            <person name="Daniel R."/>
        </authorList>
    </citation>
    <scope>NUCLEOTIDE SEQUENCE [LARGE SCALE GENOMIC DNA]</scope>
    <source>
        <strain evidence="4 5">B14</strain>
    </source>
</reference>
<reference evidence="5" key="2">
    <citation type="submission" date="2024-01" db="EMBL/GenBank/DDBJ databases">
        <title>Roseobacter fucihabitans sp. nov., isolated from the brown alga Fucus spiralis.</title>
        <authorList>
            <person name="Hahnke S."/>
            <person name="Berger M."/>
            <person name="Schlingloff A."/>
            <person name="Athale I."/>
            <person name="Neumann-Schaal M."/>
            <person name="Adenaya A."/>
            <person name="Poehlein A."/>
            <person name="Daniel R."/>
            <person name="Pertersen J."/>
            <person name="Brinkhoff T."/>
        </authorList>
    </citation>
    <scope>NUCLEOTIDE SEQUENCE [LARGE SCALE GENOMIC DNA]</scope>
    <source>
        <strain evidence="5">B14</strain>
    </source>
</reference>
<name>A0ABZ2BQT8_9RHOB</name>
<evidence type="ECO:0008006" key="6">
    <source>
        <dbReference type="Google" id="ProtNLM"/>
    </source>
</evidence>
<dbReference type="Proteomes" id="UP001318682">
    <property type="component" value="Chromosome"/>
</dbReference>
<dbReference type="InterPro" id="IPR000160">
    <property type="entry name" value="GGDEF_dom"/>
</dbReference>
<dbReference type="Gene3D" id="3.20.20.450">
    <property type="entry name" value="EAL domain"/>
    <property type="match status" value="1"/>
</dbReference>
<keyword evidence="1" id="KW-0472">Membrane</keyword>
<accession>A0ABZ2BQT8</accession>
<dbReference type="InterPro" id="IPR043128">
    <property type="entry name" value="Rev_trsase/Diguanyl_cyclase"/>
</dbReference>
<evidence type="ECO:0000259" key="3">
    <source>
        <dbReference type="PROSITE" id="PS50887"/>
    </source>
</evidence>
<keyword evidence="1" id="KW-0812">Transmembrane</keyword>
<sequence length="520" mass="57799">MRNTIGTYNIEILVCIVAVVAYFFAAEAEAFEAFFEFSRSHEDWDLDEMILIYTIGAAVLPFLLIRANKRLRQAISAASDAEKSAQHAARHDTLTGLYNRRYFYQLLNEAIQDVTREDVPAVFLLDLDRFKAVNDLRGHESGDLVLQEITKRIQRCCGKGCHISRLGGDEFAILLSDDPHFKTSTSLARRLLREIGEPIHINGWTATVGSSIGICHWREGENPHSIVRHADQAMYKAKAEGRGRYAFFDKNLGDELQRQALLEAELRTAVSQMDIEPFFQPIINIDDGQVCGLEVLSRWTSPTLGPVQPDVFIQLAEDMGLIGSITWQSMRKALKLASEWDDTVFIAFNLSPRLFDDELLQNIQWQLAESGLAPSRLEIEITESAVIGNIEEAKKSLDALKDLGVRISLDDFGTGFSSLATLSKLPFDKIKIDKSFVTGVDDTPQNAKIVSAILALAQSMEISVTAEGIETDADLDFLSVRDCRQGQGYLFAKALDPQSVSNFLEQTNGSSTGKPSLKAV</sequence>
<dbReference type="Gene3D" id="3.30.70.270">
    <property type="match status" value="1"/>
</dbReference>
<feature type="transmembrane region" description="Helical" evidence="1">
    <location>
        <begin position="50"/>
        <end position="67"/>
    </location>
</feature>
<dbReference type="SUPFAM" id="SSF141868">
    <property type="entry name" value="EAL domain-like"/>
    <property type="match status" value="1"/>
</dbReference>